<proteinExistence type="predicted"/>
<dbReference type="Proteomes" id="UP001156921">
    <property type="component" value="Unassembled WGS sequence"/>
</dbReference>
<organism evidence="2 3">
    <name type="scientific">Brevundimonas denitrificans</name>
    <dbReference type="NCBI Taxonomy" id="1443434"/>
    <lineage>
        <taxon>Bacteria</taxon>
        <taxon>Pseudomonadati</taxon>
        <taxon>Pseudomonadota</taxon>
        <taxon>Alphaproteobacteria</taxon>
        <taxon>Caulobacterales</taxon>
        <taxon>Caulobacteraceae</taxon>
        <taxon>Brevundimonas</taxon>
    </lineage>
</organism>
<reference evidence="3" key="1">
    <citation type="journal article" date="2019" name="Int. J. Syst. Evol. Microbiol.">
        <title>The Global Catalogue of Microorganisms (GCM) 10K type strain sequencing project: providing services to taxonomists for standard genome sequencing and annotation.</title>
        <authorList>
            <consortium name="The Broad Institute Genomics Platform"/>
            <consortium name="The Broad Institute Genome Sequencing Center for Infectious Disease"/>
            <person name="Wu L."/>
            <person name="Ma J."/>
        </authorList>
    </citation>
    <scope>NUCLEOTIDE SEQUENCE [LARGE SCALE GENOMIC DNA]</scope>
    <source>
        <strain evidence="3">NBRC 110107</strain>
    </source>
</reference>
<name>A0ABQ6BKM4_9CAUL</name>
<dbReference type="EMBL" id="BSOY01000079">
    <property type="protein sequence ID" value="GLS02575.1"/>
    <property type="molecule type" value="Genomic_DNA"/>
</dbReference>
<dbReference type="RefSeq" id="WP_284223447.1">
    <property type="nucleotide sequence ID" value="NZ_BSOY01000079.1"/>
</dbReference>
<evidence type="ECO:0000256" key="1">
    <source>
        <dbReference type="SAM" id="MobiDB-lite"/>
    </source>
</evidence>
<evidence type="ECO:0000313" key="3">
    <source>
        <dbReference type="Proteomes" id="UP001156921"/>
    </source>
</evidence>
<accession>A0ABQ6BKM4</accession>
<keyword evidence="3" id="KW-1185">Reference proteome</keyword>
<sequence>MNSRPQQSISDRIRELAAAGHSRADIARMVDRSYQQVRQVLVADEARARRNASSPSRSTPVNVPSPGVREPAAPGYQARPELRPVRLQVDSLGRVQLPEEWGVPAGAVFIARNFHGSIVLMDVSQASEAARIASMDYGSDALIAERRLEAMREFD</sequence>
<gene>
    <name evidence="2" type="ORF">GCM10007859_26020</name>
</gene>
<feature type="region of interest" description="Disordered" evidence="1">
    <location>
        <begin position="45"/>
        <end position="79"/>
    </location>
</feature>
<evidence type="ECO:0000313" key="2">
    <source>
        <dbReference type="EMBL" id="GLS02575.1"/>
    </source>
</evidence>
<comment type="caution">
    <text evidence="2">The sequence shown here is derived from an EMBL/GenBank/DDBJ whole genome shotgun (WGS) entry which is preliminary data.</text>
</comment>
<protein>
    <submittedName>
        <fullName evidence="2">Uncharacterized protein</fullName>
    </submittedName>
</protein>